<dbReference type="Pfam" id="PF00196">
    <property type="entry name" value="GerE"/>
    <property type="match status" value="1"/>
</dbReference>
<dbReference type="SUPFAM" id="SSF52172">
    <property type="entry name" value="CheY-like"/>
    <property type="match status" value="1"/>
</dbReference>
<dbReference type="PANTHER" id="PTHR43214:SF43">
    <property type="entry name" value="TWO-COMPONENT RESPONSE REGULATOR"/>
    <property type="match status" value="1"/>
</dbReference>
<keyword evidence="1 3" id="KW-0597">Phosphoprotein</keyword>
<feature type="domain" description="Response regulatory" evidence="5">
    <location>
        <begin position="3"/>
        <end position="119"/>
    </location>
</feature>
<dbReference type="SMART" id="SM00448">
    <property type="entry name" value="REC"/>
    <property type="match status" value="1"/>
</dbReference>
<dbReference type="CDD" id="cd17535">
    <property type="entry name" value="REC_NarL-like"/>
    <property type="match status" value="1"/>
</dbReference>
<dbReference type="GO" id="GO:0006355">
    <property type="term" value="P:regulation of DNA-templated transcription"/>
    <property type="evidence" value="ECO:0007669"/>
    <property type="project" value="InterPro"/>
</dbReference>
<dbReference type="SUPFAM" id="SSF46894">
    <property type="entry name" value="C-terminal effector domain of the bipartite response regulators"/>
    <property type="match status" value="1"/>
</dbReference>
<dbReference type="PROSITE" id="PS50043">
    <property type="entry name" value="HTH_LUXR_2"/>
    <property type="match status" value="1"/>
</dbReference>
<proteinExistence type="predicted"/>
<dbReference type="Proteomes" id="UP001155240">
    <property type="component" value="Unassembled WGS sequence"/>
</dbReference>
<dbReference type="AlphaFoldDB" id="A0A9X2DY15"/>
<dbReference type="Gene3D" id="3.40.50.2300">
    <property type="match status" value="1"/>
</dbReference>
<keyword evidence="2" id="KW-0238">DNA-binding</keyword>
<protein>
    <submittedName>
        <fullName evidence="6">Response regulator transcription factor</fullName>
    </submittedName>
</protein>
<feature type="modified residue" description="4-aspartylphosphate" evidence="3">
    <location>
        <position position="54"/>
    </location>
</feature>
<dbReference type="PROSITE" id="PS50110">
    <property type="entry name" value="RESPONSE_REGULATORY"/>
    <property type="match status" value="1"/>
</dbReference>
<evidence type="ECO:0000313" key="6">
    <source>
        <dbReference type="EMBL" id="MCM6762982.1"/>
    </source>
</evidence>
<evidence type="ECO:0000256" key="3">
    <source>
        <dbReference type="PROSITE-ProRule" id="PRU00169"/>
    </source>
</evidence>
<dbReference type="GO" id="GO:0000160">
    <property type="term" value="P:phosphorelay signal transduction system"/>
    <property type="evidence" value="ECO:0007669"/>
    <property type="project" value="InterPro"/>
</dbReference>
<sequence length="206" mass="21521">MIRVLIVDDHPLVRAGLAGLVRATEDLVLVGEAAGGEEALALATTLAPEVVLMDLSMPGMDGVEATARLRVLVPSARVVVLTSFDDRARVLAALRAGAVGYQLKDADPVAVLAAVRSAAGGDVPLDPRAARALLPASDGSSDAGLSAREEQVLRLIASGRSNKEIARELGIAERTVKVHVGHAFTRIGVRDRTSAALWVRDHLAGY</sequence>
<gene>
    <name evidence="6" type="ORF">NB037_11190</name>
</gene>
<dbReference type="PANTHER" id="PTHR43214">
    <property type="entry name" value="TWO-COMPONENT RESPONSE REGULATOR"/>
    <property type="match status" value="1"/>
</dbReference>
<dbReference type="CDD" id="cd06170">
    <property type="entry name" value="LuxR_C_like"/>
    <property type="match status" value="1"/>
</dbReference>
<evidence type="ECO:0000259" key="4">
    <source>
        <dbReference type="PROSITE" id="PS50043"/>
    </source>
</evidence>
<dbReference type="GO" id="GO:0003677">
    <property type="term" value="F:DNA binding"/>
    <property type="evidence" value="ECO:0007669"/>
    <property type="project" value="UniProtKB-KW"/>
</dbReference>
<dbReference type="EMBL" id="JAMRYM010000044">
    <property type="protein sequence ID" value="MCM6762982.1"/>
    <property type="molecule type" value="Genomic_DNA"/>
</dbReference>
<dbReference type="InterPro" id="IPR001789">
    <property type="entry name" value="Sig_transdc_resp-reg_receiver"/>
</dbReference>
<dbReference type="InterPro" id="IPR000792">
    <property type="entry name" value="Tscrpt_reg_LuxR_C"/>
</dbReference>
<accession>A0A9X2DY15</accession>
<evidence type="ECO:0000259" key="5">
    <source>
        <dbReference type="PROSITE" id="PS50110"/>
    </source>
</evidence>
<evidence type="ECO:0000256" key="2">
    <source>
        <dbReference type="ARBA" id="ARBA00023125"/>
    </source>
</evidence>
<dbReference type="InterPro" id="IPR058245">
    <property type="entry name" value="NreC/VraR/RcsB-like_REC"/>
</dbReference>
<comment type="caution">
    <text evidence="6">The sequence shown here is derived from an EMBL/GenBank/DDBJ whole genome shotgun (WGS) entry which is preliminary data.</text>
</comment>
<dbReference type="InterPro" id="IPR011006">
    <property type="entry name" value="CheY-like_superfamily"/>
</dbReference>
<evidence type="ECO:0000256" key="1">
    <source>
        <dbReference type="ARBA" id="ARBA00022553"/>
    </source>
</evidence>
<dbReference type="Pfam" id="PF00072">
    <property type="entry name" value="Response_reg"/>
    <property type="match status" value="1"/>
</dbReference>
<keyword evidence="7" id="KW-1185">Reference proteome</keyword>
<reference evidence="6" key="1">
    <citation type="submission" date="2022-06" db="EMBL/GenBank/DDBJ databases">
        <title>Whole genome shotgun sequencing (WGS) of Rathayibacter sp. ZW T2_19, isolated from stored onions (Allium cepa).</title>
        <authorList>
            <person name="Stoll D.A."/>
            <person name="Huch M."/>
        </authorList>
    </citation>
    <scope>NUCLEOTIDE SEQUENCE</scope>
    <source>
        <strain evidence="6">ZW T2_19</strain>
    </source>
</reference>
<organism evidence="6 7">
    <name type="scientific">Rathayibacter rubneri</name>
    <dbReference type="NCBI Taxonomy" id="2950106"/>
    <lineage>
        <taxon>Bacteria</taxon>
        <taxon>Bacillati</taxon>
        <taxon>Actinomycetota</taxon>
        <taxon>Actinomycetes</taxon>
        <taxon>Micrococcales</taxon>
        <taxon>Microbacteriaceae</taxon>
        <taxon>Rathayibacter</taxon>
    </lineage>
</organism>
<dbReference type="PROSITE" id="PS00622">
    <property type="entry name" value="HTH_LUXR_1"/>
    <property type="match status" value="1"/>
</dbReference>
<name>A0A9X2DY15_9MICO</name>
<feature type="domain" description="HTH luxR-type" evidence="4">
    <location>
        <begin position="138"/>
        <end position="203"/>
    </location>
</feature>
<dbReference type="InterPro" id="IPR016032">
    <property type="entry name" value="Sig_transdc_resp-reg_C-effctor"/>
</dbReference>
<dbReference type="PRINTS" id="PR00038">
    <property type="entry name" value="HTHLUXR"/>
</dbReference>
<dbReference type="RefSeq" id="WP_251945752.1">
    <property type="nucleotide sequence ID" value="NZ_JAMRYM010000044.1"/>
</dbReference>
<dbReference type="InterPro" id="IPR039420">
    <property type="entry name" value="WalR-like"/>
</dbReference>
<evidence type="ECO:0000313" key="7">
    <source>
        <dbReference type="Proteomes" id="UP001155240"/>
    </source>
</evidence>
<dbReference type="SMART" id="SM00421">
    <property type="entry name" value="HTH_LUXR"/>
    <property type="match status" value="1"/>
</dbReference>